<dbReference type="SMART" id="SM01224">
    <property type="entry name" value="G_gamma"/>
    <property type="match status" value="1"/>
</dbReference>
<dbReference type="Gene3D" id="4.10.260.10">
    <property type="entry name" value="Transducin (heterotrimeric G protein), gamma chain"/>
    <property type="match status" value="1"/>
</dbReference>
<dbReference type="Pfam" id="PF00610">
    <property type="entry name" value="DEP"/>
    <property type="match status" value="1"/>
</dbReference>
<dbReference type="Gene3D" id="1.10.10.10">
    <property type="entry name" value="Winged helix-like DNA-binding domain superfamily/Winged helix DNA-binding domain"/>
    <property type="match status" value="1"/>
</dbReference>
<dbReference type="Pfam" id="PF18148">
    <property type="entry name" value="RGS_DHEX"/>
    <property type="match status" value="1"/>
</dbReference>
<dbReference type="InterPro" id="IPR036390">
    <property type="entry name" value="WH_DNA-bd_sf"/>
</dbReference>
<organism evidence="4 5">
    <name type="scientific">Bugula neritina</name>
    <name type="common">Brown bryozoan</name>
    <name type="synonym">Sertularia neritina</name>
    <dbReference type="NCBI Taxonomy" id="10212"/>
    <lineage>
        <taxon>Eukaryota</taxon>
        <taxon>Metazoa</taxon>
        <taxon>Spiralia</taxon>
        <taxon>Lophotrochozoa</taxon>
        <taxon>Bryozoa</taxon>
        <taxon>Gymnolaemata</taxon>
        <taxon>Cheilostomatida</taxon>
        <taxon>Flustrina</taxon>
        <taxon>Buguloidea</taxon>
        <taxon>Bugulidae</taxon>
        <taxon>Bugula</taxon>
    </lineage>
</organism>
<dbReference type="SUPFAM" id="SSF46785">
    <property type="entry name" value="Winged helix' DNA-binding domain"/>
    <property type="match status" value="1"/>
</dbReference>
<evidence type="ECO:0000259" key="2">
    <source>
        <dbReference type="PROSITE" id="PS50132"/>
    </source>
</evidence>
<dbReference type="PANTHER" id="PTHR45746">
    <property type="entry name" value="LP21163P"/>
    <property type="match status" value="1"/>
</dbReference>
<comment type="caution">
    <text evidence="4">The sequence shown here is derived from an EMBL/GenBank/DDBJ whole genome shotgun (WGS) entry which is preliminary data.</text>
</comment>
<dbReference type="InterPro" id="IPR047017">
    <property type="entry name" value="RGS6/7/9/11_DHEX_sf"/>
</dbReference>
<evidence type="ECO:0008006" key="6">
    <source>
        <dbReference type="Google" id="ProtNLM"/>
    </source>
</evidence>
<dbReference type="PROSITE" id="PS50132">
    <property type="entry name" value="RGS"/>
    <property type="match status" value="1"/>
</dbReference>
<dbReference type="InterPro" id="IPR036388">
    <property type="entry name" value="WH-like_DNA-bd_sf"/>
</dbReference>
<keyword evidence="5" id="KW-1185">Reference proteome</keyword>
<dbReference type="GO" id="GO:0043005">
    <property type="term" value="C:neuron projection"/>
    <property type="evidence" value="ECO:0007669"/>
    <property type="project" value="TreeGrafter"/>
</dbReference>
<dbReference type="InterPro" id="IPR036305">
    <property type="entry name" value="RGS_sf"/>
</dbReference>
<dbReference type="PANTHER" id="PTHR45746:SF6">
    <property type="entry name" value="LP21163P"/>
    <property type="match status" value="1"/>
</dbReference>
<dbReference type="EMBL" id="VXIV02001862">
    <property type="protein sequence ID" value="KAF6029030.1"/>
    <property type="molecule type" value="Genomic_DNA"/>
</dbReference>
<dbReference type="InterPro" id="IPR044926">
    <property type="entry name" value="RGS_subdomain_2"/>
</dbReference>
<evidence type="ECO:0000256" key="1">
    <source>
        <dbReference type="ARBA" id="ARBA00022700"/>
    </source>
</evidence>
<dbReference type="GO" id="GO:0008277">
    <property type="term" value="P:regulation of G protein-coupled receptor signaling pathway"/>
    <property type="evidence" value="ECO:0007669"/>
    <property type="project" value="InterPro"/>
</dbReference>
<evidence type="ECO:0000313" key="4">
    <source>
        <dbReference type="EMBL" id="KAF6029030.1"/>
    </source>
</evidence>
<dbReference type="GO" id="GO:0005737">
    <property type="term" value="C:cytoplasm"/>
    <property type="evidence" value="ECO:0007669"/>
    <property type="project" value="TreeGrafter"/>
</dbReference>
<name>A0A7J7JRR2_BUGNE</name>
<dbReference type="InterPro" id="IPR000591">
    <property type="entry name" value="DEP_dom"/>
</dbReference>
<gene>
    <name evidence="4" type="ORF">EB796_012661</name>
</gene>
<keyword evidence="1" id="KW-0734">Signal transduction inhibitor</keyword>
<feature type="domain" description="DEP" evidence="3">
    <location>
        <begin position="31"/>
        <end position="106"/>
    </location>
</feature>
<dbReference type="Proteomes" id="UP000593567">
    <property type="component" value="Unassembled WGS sequence"/>
</dbReference>
<dbReference type="SUPFAM" id="SSF48097">
    <property type="entry name" value="Regulator of G-protein signaling, RGS"/>
    <property type="match status" value="1"/>
</dbReference>
<dbReference type="InterPro" id="IPR015898">
    <property type="entry name" value="G-protein_gamma-like_dom"/>
</dbReference>
<dbReference type="GO" id="GO:0005096">
    <property type="term" value="F:GTPase activator activity"/>
    <property type="evidence" value="ECO:0007669"/>
    <property type="project" value="TreeGrafter"/>
</dbReference>
<feature type="domain" description="RGS" evidence="2">
    <location>
        <begin position="313"/>
        <end position="429"/>
    </location>
</feature>
<dbReference type="AlphaFoldDB" id="A0A7J7JRR2"/>
<dbReference type="SMART" id="SM00224">
    <property type="entry name" value="GGL"/>
    <property type="match status" value="1"/>
</dbReference>
<dbReference type="OrthoDB" id="196547at2759"/>
<dbReference type="InterPro" id="IPR040759">
    <property type="entry name" value="RGS_DHEX"/>
</dbReference>
<dbReference type="GO" id="GO:0035556">
    <property type="term" value="P:intracellular signal transduction"/>
    <property type="evidence" value="ECO:0007669"/>
    <property type="project" value="InterPro"/>
</dbReference>
<evidence type="ECO:0000313" key="5">
    <source>
        <dbReference type="Proteomes" id="UP000593567"/>
    </source>
</evidence>
<protein>
    <recommendedName>
        <fullName evidence="6">RGS7</fullName>
    </recommendedName>
</protein>
<dbReference type="InterPro" id="IPR036284">
    <property type="entry name" value="GGL_sf"/>
</dbReference>
<dbReference type="CDD" id="cd04450">
    <property type="entry name" value="DEP_RGS7-like"/>
    <property type="match status" value="1"/>
</dbReference>
<accession>A0A7J7JRR2</accession>
<proteinExistence type="predicted"/>
<dbReference type="PROSITE" id="PS50186">
    <property type="entry name" value="DEP"/>
    <property type="match status" value="1"/>
</dbReference>
<dbReference type="Pfam" id="PF00615">
    <property type="entry name" value="RGS"/>
    <property type="match status" value="1"/>
</dbReference>
<evidence type="ECO:0000259" key="3">
    <source>
        <dbReference type="PROSITE" id="PS50186"/>
    </source>
</evidence>
<dbReference type="Gene3D" id="1.10.1240.60">
    <property type="match status" value="1"/>
</dbReference>
<dbReference type="InterPro" id="IPR047016">
    <property type="entry name" value="RGS6/7/9/11"/>
</dbReference>
<dbReference type="Pfam" id="PF00631">
    <property type="entry name" value="G-gamma"/>
    <property type="match status" value="1"/>
</dbReference>
<dbReference type="GO" id="GO:0009968">
    <property type="term" value="P:negative regulation of signal transduction"/>
    <property type="evidence" value="ECO:0007669"/>
    <property type="project" value="UniProtKB-KW"/>
</dbReference>
<dbReference type="GO" id="GO:0007186">
    <property type="term" value="P:G protein-coupled receptor signaling pathway"/>
    <property type="evidence" value="ECO:0007669"/>
    <property type="project" value="InterPro"/>
</dbReference>
<dbReference type="SMART" id="SM00315">
    <property type="entry name" value="RGS"/>
    <property type="match status" value="1"/>
</dbReference>
<reference evidence="4" key="1">
    <citation type="submission" date="2020-06" db="EMBL/GenBank/DDBJ databases">
        <title>Draft genome of Bugula neritina, a colonial animal packing powerful symbionts and potential medicines.</title>
        <authorList>
            <person name="Rayko M."/>
        </authorList>
    </citation>
    <scope>NUCLEOTIDE SEQUENCE [LARGE SCALE GENOMIC DNA]</scope>
    <source>
        <strain evidence="4">Kwan_BN1</strain>
    </source>
</reference>
<dbReference type="InterPro" id="IPR016137">
    <property type="entry name" value="RGS"/>
</dbReference>
<dbReference type="FunFam" id="1.10.1240.60:FF:000001">
    <property type="entry name" value="Regulator of G-protein signaling 6"/>
    <property type="match status" value="1"/>
</dbReference>
<sequence length="461" mass="53553">MSAHKFTDNMSSAVGYNPNLMDELVERMCSADVGIPIKTEKSFRTRTPSVFTGAAVINWIQTNLGPMDLAESMHLSHMIAAHGYIFPIDDHILTVKNDASFYRFQTKFFWLSRCTKAENSDYAVYLCKRAMYNKSRTTLADYEMDSLSKLQHTLQSSWQYVVWQAEEQIKVDKKRDKTERKILDSQERAFWDLHRPAPGCISTTEVDRRKLNRMKPKILPYFIRGCPDPKGSPTESLKGQIEFLKRQLDRRRQKLSKVYESLKNYSNLYNEFDEMLTPSDQGSPWIVENTDFWDSEASNAVVSQRRYKRWEISITELLKDPVGYHQFAKFLQKEFSAENLDFYADCRQVKALPMSQVPQKVAEIYQLYLVEDAKYLINVDAQVAEQVRKSTCEGGGRYSFDPAEEHIFNLMKNDSYTRFIRSDDYKDYVNNMSRSKTPTLSKLSIFVSKPMLSLSNSNLPS</sequence>
<dbReference type="PRINTS" id="PR01301">
    <property type="entry name" value="RGSPROTEIN"/>
</dbReference>
<dbReference type="SUPFAM" id="SSF48670">
    <property type="entry name" value="Transducin (heterotrimeric G protein), gamma chain"/>
    <property type="match status" value="1"/>
</dbReference>
<dbReference type="SMART" id="SM00049">
    <property type="entry name" value="DEP"/>
    <property type="match status" value="1"/>
</dbReference>
<dbReference type="Gene3D" id="1.10.167.10">
    <property type="entry name" value="Regulator of G-protein Signalling 4, domain 2"/>
    <property type="match status" value="1"/>
</dbReference>